<accession>A0ABW3LHH6</accession>
<evidence type="ECO:0000259" key="5">
    <source>
        <dbReference type="Pfam" id="PF01266"/>
    </source>
</evidence>
<keyword evidence="3" id="KW-0285">Flavoprotein</keyword>
<dbReference type="PANTHER" id="PTHR13847:SF286">
    <property type="entry name" value="D-AMINO ACID DEHYDROGENASE"/>
    <property type="match status" value="1"/>
</dbReference>
<dbReference type="EC" id="1.-.-.-" evidence="6"/>
<name>A0ABW3LHH6_9BACI</name>
<evidence type="ECO:0000256" key="1">
    <source>
        <dbReference type="ARBA" id="ARBA00001974"/>
    </source>
</evidence>
<comment type="caution">
    <text evidence="6">The sequence shown here is derived from an EMBL/GenBank/DDBJ whole genome shotgun (WGS) entry which is preliminary data.</text>
</comment>
<comment type="similarity">
    <text evidence="2">Belongs to the DadA oxidoreductase family.</text>
</comment>
<keyword evidence="4 6" id="KW-0560">Oxidoreductase</keyword>
<evidence type="ECO:0000313" key="6">
    <source>
        <dbReference type="EMBL" id="MFD1037846.1"/>
    </source>
</evidence>
<dbReference type="InterPro" id="IPR036188">
    <property type="entry name" value="FAD/NAD-bd_sf"/>
</dbReference>
<dbReference type="GO" id="GO:0016491">
    <property type="term" value="F:oxidoreductase activity"/>
    <property type="evidence" value="ECO:0007669"/>
    <property type="project" value="UniProtKB-KW"/>
</dbReference>
<dbReference type="PANTHER" id="PTHR13847">
    <property type="entry name" value="SARCOSINE DEHYDROGENASE-RELATED"/>
    <property type="match status" value="1"/>
</dbReference>
<dbReference type="SUPFAM" id="SSF54373">
    <property type="entry name" value="FAD-linked reductases, C-terminal domain"/>
    <property type="match status" value="1"/>
</dbReference>
<protein>
    <submittedName>
        <fullName evidence="6">NAD(P)/FAD-dependent oxidoreductase</fullName>
        <ecNumber evidence="6">1.-.-.-</ecNumber>
    </submittedName>
</protein>
<keyword evidence="7" id="KW-1185">Reference proteome</keyword>
<evidence type="ECO:0000313" key="7">
    <source>
        <dbReference type="Proteomes" id="UP001597040"/>
    </source>
</evidence>
<dbReference type="SUPFAM" id="SSF51905">
    <property type="entry name" value="FAD/NAD(P)-binding domain"/>
    <property type="match status" value="1"/>
</dbReference>
<reference evidence="7" key="1">
    <citation type="journal article" date="2019" name="Int. J. Syst. Evol. Microbiol.">
        <title>The Global Catalogue of Microorganisms (GCM) 10K type strain sequencing project: providing services to taxonomists for standard genome sequencing and annotation.</title>
        <authorList>
            <consortium name="The Broad Institute Genomics Platform"/>
            <consortium name="The Broad Institute Genome Sequencing Center for Infectious Disease"/>
            <person name="Wu L."/>
            <person name="Ma J."/>
        </authorList>
    </citation>
    <scope>NUCLEOTIDE SEQUENCE [LARGE SCALE GENOMIC DNA]</scope>
    <source>
        <strain evidence="7">CCUG 56754</strain>
    </source>
</reference>
<organism evidence="6 7">
    <name type="scientific">Virgibacillus byunsanensis</name>
    <dbReference type="NCBI Taxonomy" id="570945"/>
    <lineage>
        <taxon>Bacteria</taxon>
        <taxon>Bacillati</taxon>
        <taxon>Bacillota</taxon>
        <taxon>Bacilli</taxon>
        <taxon>Bacillales</taxon>
        <taxon>Bacillaceae</taxon>
        <taxon>Virgibacillus</taxon>
    </lineage>
</organism>
<dbReference type="Proteomes" id="UP001597040">
    <property type="component" value="Unassembled WGS sequence"/>
</dbReference>
<gene>
    <name evidence="6" type="ORF">ACFQ3N_05425</name>
</gene>
<dbReference type="InterPro" id="IPR006076">
    <property type="entry name" value="FAD-dep_OxRdtase"/>
</dbReference>
<evidence type="ECO:0000256" key="2">
    <source>
        <dbReference type="ARBA" id="ARBA00009410"/>
    </source>
</evidence>
<dbReference type="Gene3D" id="3.30.9.10">
    <property type="entry name" value="D-Amino Acid Oxidase, subunit A, domain 2"/>
    <property type="match status" value="1"/>
</dbReference>
<sequence length="364" mass="40013">MERYIVIGAGILGASTAYHLAKNGKKVILIDKTDHGEATRAAAGIISPWLSQKRNPKLYNVIEEGANYYPALVKELNQLGVHVTSYSQVGSLYLHKSDNKLDIMVNDATERRETAPEIGEVSMFSGQDVEQFVPIMSERMGAVHISGGAKVNADEFRYALIEGAQKYGVEVIEGEAQLKEGKQVNVHVNGETYTGKKVIVTNGAWAEQLLDEIGVKFKVKSTKTQILYLEMPNQDTTSWPVIMLPNNKYIVGYHNHRVAVGAEHEENNDFDPSVSAGSVYDILKTTFKYAPGLREANFIESRVGFRPSTSHVHPVFGALPQNQNMIIANGLSASGITSGPFLGSEITKHILGQETVLNAMDYQF</sequence>
<dbReference type="RefSeq" id="WP_390360286.1">
    <property type="nucleotide sequence ID" value="NZ_JBHTKJ010000012.1"/>
</dbReference>
<dbReference type="Pfam" id="PF01266">
    <property type="entry name" value="DAO"/>
    <property type="match status" value="1"/>
</dbReference>
<evidence type="ECO:0000256" key="4">
    <source>
        <dbReference type="ARBA" id="ARBA00023002"/>
    </source>
</evidence>
<dbReference type="Gene3D" id="3.50.50.60">
    <property type="entry name" value="FAD/NAD(P)-binding domain"/>
    <property type="match status" value="1"/>
</dbReference>
<proteinExistence type="inferred from homology"/>
<evidence type="ECO:0000256" key="3">
    <source>
        <dbReference type="ARBA" id="ARBA00022630"/>
    </source>
</evidence>
<dbReference type="EMBL" id="JBHTKJ010000012">
    <property type="protein sequence ID" value="MFD1037846.1"/>
    <property type="molecule type" value="Genomic_DNA"/>
</dbReference>
<comment type="cofactor">
    <cofactor evidence="1">
        <name>FAD</name>
        <dbReference type="ChEBI" id="CHEBI:57692"/>
    </cofactor>
</comment>
<feature type="domain" description="FAD dependent oxidoreductase" evidence="5">
    <location>
        <begin position="4"/>
        <end position="347"/>
    </location>
</feature>